<dbReference type="GO" id="GO:0046983">
    <property type="term" value="F:protein dimerization activity"/>
    <property type="evidence" value="ECO:0007669"/>
    <property type="project" value="InterPro"/>
</dbReference>
<keyword evidence="4" id="KW-0804">Transcription</keyword>
<feature type="compositionally biased region" description="Low complexity" evidence="6">
    <location>
        <begin position="55"/>
        <end position="77"/>
    </location>
</feature>
<keyword evidence="8" id="KW-1185">Reference proteome</keyword>
<dbReference type="AlphaFoldDB" id="A0A6P8EKJ3"/>
<dbReference type="SMART" id="SM00353">
    <property type="entry name" value="HLH"/>
    <property type="match status" value="1"/>
</dbReference>
<dbReference type="RefSeq" id="XP_031406263.1">
    <property type="nucleotide sequence ID" value="XM_031550403.1"/>
</dbReference>
<accession>A0A6P8EKJ3</accession>
<evidence type="ECO:0000256" key="1">
    <source>
        <dbReference type="ARBA" id="ARBA00004123"/>
    </source>
</evidence>
<reference evidence="9" key="2">
    <citation type="submission" date="2025-08" db="UniProtKB">
        <authorList>
            <consortium name="RefSeq"/>
        </authorList>
    </citation>
    <scope>IDENTIFICATION</scope>
    <source>
        <tissue evidence="9">Leaf</tissue>
    </source>
</reference>
<feature type="region of interest" description="Disordered" evidence="6">
    <location>
        <begin position="55"/>
        <end position="82"/>
    </location>
</feature>
<dbReference type="PANTHER" id="PTHR45914:SF12">
    <property type="entry name" value="TRANSCRIPTION FACTOR BHLH87"/>
    <property type="match status" value="1"/>
</dbReference>
<feature type="domain" description="BHLH" evidence="7">
    <location>
        <begin position="135"/>
        <end position="184"/>
    </location>
</feature>
<evidence type="ECO:0000256" key="4">
    <source>
        <dbReference type="ARBA" id="ARBA00023163"/>
    </source>
</evidence>
<reference evidence="8" key="1">
    <citation type="journal article" date="2020" name="Plant Biotechnol. J.">
        <title>The pomegranate (Punica granatum L.) draft genome dissects genetic divergence between soft- and hard-seeded cultivars.</title>
        <authorList>
            <person name="Luo X."/>
            <person name="Li H."/>
            <person name="Wu Z."/>
            <person name="Yao W."/>
            <person name="Zhao P."/>
            <person name="Cao D."/>
            <person name="Yu H."/>
            <person name="Li K."/>
            <person name="Poudel K."/>
            <person name="Zhao D."/>
            <person name="Zhang F."/>
            <person name="Xia X."/>
            <person name="Chen L."/>
            <person name="Wang Q."/>
            <person name="Jing D."/>
            <person name="Cao S."/>
        </authorList>
    </citation>
    <scope>NUCLEOTIDE SEQUENCE [LARGE SCALE GENOMIC DNA]</scope>
    <source>
        <strain evidence="8">cv. Tunisia</strain>
    </source>
</reference>
<dbReference type="InterPro" id="IPR011598">
    <property type="entry name" value="bHLH_dom"/>
</dbReference>
<evidence type="ECO:0000313" key="9">
    <source>
        <dbReference type="RefSeq" id="XP_031406263.1"/>
    </source>
</evidence>
<dbReference type="SUPFAM" id="SSF47459">
    <property type="entry name" value="HLH, helix-loop-helix DNA-binding domain"/>
    <property type="match status" value="1"/>
</dbReference>
<dbReference type="FunFam" id="4.10.280.10:FF:000053">
    <property type="entry name" value="BHLH transcription factor"/>
    <property type="match status" value="1"/>
</dbReference>
<evidence type="ECO:0000259" key="7">
    <source>
        <dbReference type="PROSITE" id="PS50888"/>
    </source>
</evidence>
<dbReference type="Gene3D" id="4.10.280.10">
    <property type="entry name" value="Helix-loop-helix DNA-binding domain"/>
    <property type="match status" value="1"/>
</dbReference>
<protein>
    <submittedName>
        <fullName evidence="9">Transcription factor HEC2-like</fullName>
    </submittedName>
</protein>
<gene>
    <name evidence="9" type="primary">LOC116214905</name>
</gene>
<evidence type="ECO:0000256" key="3">
    <source>
        <dbReference type="ARBA" id="ARBA00023125"/>
    </source>
</evidence>
<dbReference type="GO" id="GO:0005634">
    <property type="term" value="C:nucleus"/>
    <property type="evidence" value="ECO:0007669"/>
    <property type="project" value="UniProtKB-SubCell"/>
</dbReference>
<dbReference type="CDD" id="cd11454">
    <property type="entry name" value="bHLH_AtIND_like"/>
    <property type="match status" value="1"/>
</dbReference>
<organism evidence="8 9">
    <name type="scientific">Punica granatum</name>
    <name type="common">Pomegranate</name>
    <dbReference type="NCBI Taxonomy" id="22663"/>
    <lineage>
        <taxon>Eukaryota</taxon>
        <taxon>Viridiplantae</taxon>
        <taxon>Streptophyta</taxon>
        <taxon>Embryophyta</taxon>
        <taxon>Tracheophyta</taxon>
        <taxon>Spermatophyta</taxon>
        <taxon>Magnoliopsida</taxon>
        <taxon>eudicotyledons</taxon>
        <taxon>Gunneridae</taxon>
        <taxon>Pentapetalae</taxon>
        <taxon>rosids</taxon>
        <taxon>malvids</taxon>
        <taxon>Myrtales</taxon>
        <taxon>Lythraceae</taxon>
        <taxon>Punica</taxon>
    </lineage>
</organism>
<dbReference type="Proteomes" id="UP000515151">
    <property type="component" value="Chromosome 7"/>
</dbReference>
<dbReference type="OrthoDB" id="2017571at2759"/>
<keyword evidence="3" id="KW-0238">DNA-binding</keyword>
<dbReference type="GeneID" id="116214905"/>
<proteinExistence type="predicted"/>
<dbReference type="GO" id="GO:0003700">
    <property type="term" value="F:DNA-binding transcription factor activity"/>
    <property type="evidence" value="ECO:0007669"/>
    <property type="project" value="InterPro"/>
</dbReference>
<keyword evidence="5" id="KW-0539">Nucleus</keyword>
<evidence type="ECO:0000256" key="5">
    <source>
        <dbReference type="ARBA" id="ARBA00023242"/>
    </source>
</evidence>
<dbReference type="InterPro" id="IPR045843">
    <property type="entry name" value="IND-like"/>
</dbReference>
<name>A0A6P8EKJ3_PUNGR</name>
<dbReference type="PANTHER" id="PTHR45914">
    <property type="entry name" value="TRANSCRIPTION FACTOR HEC3-RELATED"/>
    <property type="match status" value="1"/>
</dbReference>
<evidence type="ECO:0000256" key="2">
    <source>
        <dbReference type="ARBA" id="ARBA00023015"/>
    </source>
</evidence>
<dbReference type="GO" id="GO:0003677">
    <property type="term" value="F:DNA binding"/>
    <property type="evidence" value="ECO:0007669"/>
    <property type="project" value="UniProtKB-KW"/>
</dbReference>
<comment type="subcellular location">
    <subcellularLocation>
        <location evidence="1">Nucleus</location>
    </subcellularLocation>
</comment>
<evidence type="ECO:0000313" key="8">
    <source>
        <dbReference type="Proteomes" id="UP000515151"/>
    </source>
</evidence>
<dbReference type="Pfam" id="PF23173">
    <property type="entry name" value="bHLH_SAC51"/>
    <property type="match status" value="1"/>
</dbReference>
<sequence>MHTDHLKSAQGNHVEMLMMLQNMEEKLVPDYFTGQVDGFPHHCYPDYPHFGSSPSFTTLPSSSSKSSTISFTTSSGTDAPDAEAADFDYKGRGSPVCANNNMAAMREMIFRIAAMQPINIDPEAVKPPKRRNVRISSDPQSVAARHRRERISERIQILQRLVPGGTKMDTASMLDEAIHYVKFLKRQVQSLERASHADNDGPGEITLGLGFPMPVAADHDSRAGYIDSSTNSMTKGMPSYHYRHQLHAPAQNERNYANF</sequence>
<dbReference type="PROSITE" id="PS50888">
    <property type="entry name" value="BHLH"/>
    <property type="match status" value="1"/>
</dbReference>
<evidence type="ECO:0000256" key="6">
    <source>
        <dbReference type="SAM" id="MobiDB-lite"/>
    </source>
</evidence>
<dbReference type="InterPro" id="IPR036638">
    <property type="entry name" value="HLH_DNA-bd_sf"/>
</dbReference>
<keyword evidence="2" id="KW-0805">Transcription regulation</keyword>